<dbReference type="InterPro" id="IPR004521">
    <property type="entry name" value="Uncharacterised_CHP00451"/>
</dbReference>
<dbReference type="Pfam" id="PF01253">
    <property type="entry name" value="SUI1"/>
    <property type="match status" value="1"/>
</dbReference>
<evidence type="ECO:0000313" key="6">
    <source>
        <dbReference type="EMBL" id="KAK7485278.1"/>
    </source>
</evidence>
<dbReference type="InterPro" id="IPR048247">
    <property type="entry name" value="eIF2D_N"/>
</dbReference>
<dbReference type="EMBL" id="JACVVK020000197">
    <property type="protein sequence ID" value="KAK7485278.1"/>
    <property type="molecule type" value="Genomic_DNA"/>
</dbReference>
<evidence type="ECO:0000256" key="3">
    <source>
        <dbReference type="SAM" id="MobiDB-lite"/>
    </source>
</evidence>
<dbReference type="Pfam" id="PF26292">
    <property type="entry name" value="PUA_elF2D"/>
    <property type="match status" value="1"/>
</dbReference>
<dbReference type="InterPro" id="IPR057429">
    <property type="entry name" value="WH_eIF2D"/>
</dbReference>
<dbReference type="PANTHER" id="PTHR12217:SF4">
    <property type="entry name" value="EUKARYOTIC TRANSLATION INITIATION FACTOR 2D"/>
    <property type="match status" value="1"/>
</dbReference>
<dbReference type="SUPFAM" id="SSF88697">
    <property type="entry name" value="PUA domain-like"/>
    <property type="match status" value="1"/>
</dbReference>
<dbReference type="InterPro" id="IPR039759">
    <property type="entry name" value="eIF2D_SUI1"/>
</dbReference>
<protein>
    <recommendedName>
        <fullName evidence="8">Ligatin</fullName>
    </recommendedName>
</protein>
<dbReference type="InterPro" id="IPR001950">
    <property type="entry name" value="SUI1"/>
</dbReference>
<dbReference type="InterPro" id="IPR039757">
    <property type="entry name" value="EIF2D"/>
</dbReference>
<dbReference type="PANTHER" id="PTHR12217">
    <property type="entry name" value="EUKARYOTIC TRANSLATION INITIATION FACTOR 2D"/>
    <property type="match status" value="1"/>
</dbReference>
<dbReference type="CDD" id="cd21156">
    <property type="entry name" value="PUA_eIF2d-like"/>
    <property type="match status" value="1"/>
</dbReference>
<dbReference type="InterPro" id="IPR058886">
    <property type="entry name" value="SWIB_eIF2D"/>
</dbReference>
<name>A0ABD0KDU9_9CAEN</name>
<reference evidence="6 7" key="1">
    <citation type="journal article" date="2023" name="Sci. Data">
        <title>Genome assembly of the Korean intertidal mud-creeper Batillaria attramentaria.</title>
        <authorList>
            <person name="Patra A.K."/>
            <person name="Ho P.T."/>
            <person name="Jun S."/>
            <person name="Lee S.J."/>
            <person name="Kim Y."/>
            <person name="Won Y.J."/>
        </authorList>
    </citation>
    <scope>NUCLEOTIDE SEQUENCE [LARGE SCALE GENOMIC DNA]</scope>
    <source>
        <strain evidence="6">Wonlab-2016</strain>
    </source>
</reference>
<dbReference type="Pfam" id="PF17832">
    <property type="entry name" value="Pre-PUA"/>
    <property type="match status" value="1"/>
</dbReference>
<dbReference type="SUPFAM" id="SSF55159">
    <property type="entry name" value="eIF1-like"/>
    <property type="match status" value="1"/>
</dbReference>
<gene>
    <name evidence="6" type="ORF">BaRGS_00023529</name>
</gene>
<dbReference type="InterPro" id="IPR048248">
    <property type="entry name" value="PUA_eIF2d-like"/>
</dbReference>
<dbReference type="FunFam" id="3.10.400.20:FF:000002">
    <property type="entry name" value="Eukaryotic translation initiation factor 2D"/>
    <property type="match status" value="1"/>
</dbReference>
<evidence type="ECO:0000313" key="7">
    <source>
        <dbReference type="Proteomes" id="UP001519460"/>
    </source>
</evidence>
<evidence type="ECO:0000256" key="2">
    <source>
        <dbReference type="ARBA" id="ARBA00022490"/>
    </source>
</evidence>
<feature type="domain" description="DM2" evidence="5">
    <location>
        <begin position="364"/>
        <end position="450"/>
    </location>
</feature>
<dbReference type="Pfam" id="PF25304">
    <property type="entry name" value="WHD_eIF2D"/>
    <property type="match status" value="1"/>
</dbReference>
<dbReference type="Gene3D" id="3.10.400.20">
    <property type="match status" value="1"/>
</dbReference>
<dbReference type="InterPro" id="IPR036885">
    <property type="entry name" value="SWIB_MDM2_dom_sf"/>
</dbReference>
<evidence type="ECO:0000256" key="1">
    <source>
        <dbReference type="ARBA" id="ARBA00010359"/>
    </source>
</evidence>
<feature type="region of interest" description="Disordered" evidence="3">
    <location>
        <begin position="179"/>
        <end position="246"/>
    </location>
</feature>
<dbReference type="InterPro" id="IPR015947">
    <property type="entry name" value="PUA-like_sf"/>
</dbReference>
<sequence>MFLKPFRVKTQTTLKGSDRKKLRSDVEQQFPSLTSAKTADLIPNKGDVTLVKIVTHSDDNVLVYCVQKNPVFFELFKSLYPTVYTLWKFPDMLPVFTTYREVFPRLVGGADLMLPGVIVKGEPHPKMFGALQKGDLCVIRAPVVLGQTLLSGEDMYASAMKGKGVKTLHILGDQLWEFGDKSQPPVIPDEPDTDSAAEEDDENEIEKTMENQEASASVDEASEGVEQLTVDDATTESKDTASVNTDDDMDGLLQHCFKCAIKSRVKKTDLPLLTSTFLKVHMQPFCPAGHHLDVKKSSYKKFSRFLQQMQSEGFIKLKEVSKGVDAISEVDRTHADLRGLVVPDVPEEENPGDGAAQEEFEPPEISEVLCVTAALLPLLSAQGLHKGDTLTPADLRQHITQYVKTNNLQATENKSLVQLDPILAHLVLTKSEGDQSHLTWNDLFARIVDKMQPGCLIKFPGKPAVLKKGKVDPIKVDVQQRGSKKKVTIVENLEAYGVDPKVFAQTVQRAVACSASAVSSEQKNRGLEVVVQGNQITFIAGLLLDKYKIPRKYVQGLEKGPKSKNRR</sequence>
<dbReference type="InterPro" id="IPR041366">
    <property type="entry name" value="Pre-PUA"/>
</dbReference>
<keyword evidence="7" id="KW-1185">Reference proteome</keyword>
<dbReference type="CDD" id="cd11608">
    <property type="entry name" value="eIF2D_C"/>
    <property type="match status" value="1"/>
</dbReference>
<comment type="similarity">
    <text evidence="1">Belongs to the eIF2D family.</text>
</comment>
<evidence type="ECO:0008006" key="8">
    <source>
        <dbReference type="Google" id="ProtNLM"/>
    </source>
</evidence>
<accession>A0ABD0KDU9</accession>
<dbReference type="InterPro" id="IPR003121">
    <property type="entry name" value="SWIB_MDM2_domain"/>
</dbReference>
<organism evidence="6 7">
    <name type="scientific">Batillaria attramentaria</name>
    <dbReference type="NCBI Taxonomy" id="370345"/>
    <lineage>
        <taxon>Eukaryota</taxon>
        <taxon>Metazoa</taxon>
        <taxon>Spiralia</taxon>
        <taxon>Lophotrochozoa</taxon>
        <taxon>Mollusca</taxon>
        <taxon>Gastropoda</taxon>
        <taxon>Caenogastropoda</taxon>
        <taxon>Sorbeoconcha</taxon>
        <taxon>Cerithioidea</taxon>
        <taxon>Batillariidae</taxon>
        <taxon>Batillaria</taxon>
    </lineage>
</organism>
<dbReference type="Pfam" id="PF26291">
    <property type="entry name" value="SWIB_eIF2D"/>
    <property type="match status" value="1"/>
</dbReference>
<dbReference type="PROSITE" id="PS50890">
    <property type="entry name" value="PUA"/>
    <property type="match status" value="1"/>
</dbReference>
<evidence type="ECO:0000259" key="5">
    <source>
        <dbReference type="PROSITE" id="PS51925"/>
    </source>
</evidence>
<dbReference type="Gene3D" id="3.30.780.10">
    <property type="entry name" value="SUI1-like domain"/>
    <property type="match status" value="1"/>
</dbReference>
<dbReference type="NCBIfam" id="TIGR00451">
    <property type="entry name" value="unchar_dom_2"/>
    <property type="match status" value="1"/>
</dbReference>
<feature type="domain" description="SUI1" evidence="4">
    <location>
        <begin position="474"/>
        <end position="547"/>
    </location>
</feature>
<proteinExistence type="inferred from homology"/>
<feature type="compositionally biased region" description="Acidic residues" evidence="3">
    <location>
        <begin position="189"/>
        <end position="204"/>
    </location>
</feature>
<dbReference type="SUPFAM" id="SSF47592">
    <property type="entry name" value="SWIB/MDM2 domain"/>
    <property type="match status" value="1"/>
</dbReference>
<dbReference type="CDD" id="cd11610">
    <property type="entry name" value="eIF2D_N"/>
    <property type="match status" value="1"/>
</dbReference>
<evidence type="ECO:0000259" key="4">
    <source>
        <dbReference type="PROSITE" id="PS50296"/>
    </source>
</evidence>
<dbReference type="PROSITE" id="PS51925">
    <property type="entry name" value="SWIB_MDM2"/>
    <property type="match status" value="1"/>
</dbReference>
<dbReference type="InterPro" id="IPR036877">
    <property type="entry name" value="SUI1_dom_sf"/>
</dbReference>
<dbReference type="Proteomes" id="UP001519460">
    <property type="component" value="Unassembled WGS sequence"/>
</dbReference>
<keyword evidence="2" id="KW-0963">Cytoplasm</keyword>
<comment type="caution">
    <text evidence="6">The sequence shown here is derived from an EMBL/GenBank/DDBJ whole genome shotgun (WGS) entry which is preliminary data.</text>
</comment>
<dbReference type="PROSITE" id="PS50296">
    <property type="entry name" value="SUI1"/>
    <property type="match status" value="1"/>
</dbReference>
<dbReference type="AlphaFoldDB" id="A0ABD0KDU9"/>